<dbReference type="EMBL" id="MGFD01000001">
    <property type="protein sequence ID" value="OGL99819.1"/>
    <property type="molecule type" value="Genomic_DNA"/>
</dbReference>
<evidence type="ECO:0000313" key="7">
    <source>
        <dbReference type="EMBL" id="OGL99819.1"/>
    </source>
</evidence>
<dbReference type="Pfam" id="PF01566">
    <property type="entry name" value="Nramp"/>
    <property type="match status" value="1"/>
</dbReference>
<comment type="subcellular location">
    <subcellularLocation>
        <location evidence="1">Membrane</location>
        <topology evidence="1">Multi-pass membrane protein</topology>
    </subcellularLocation>
</comment>
<comment type="caution">
    <text evidence="7">The sequence shown here is derived from an EMBL/GenBank/DDBJ whole genome shotgun (WGS) entry which is preliminary data.</text>
</comment>
<feature type="transmembrane region" description="Helical" evidence="6">
    <location>
        <begin position="335"/>
        <end position="354"/>
    </location>
</feature>
<dbReference type="InterPro" id="IPR001046">
    <property type="entry name" value="NRAMP_fam"/>
</dbReference>
<feature type="transmembrane region" description="Helical" evidence="6">
    <location>
        <begin position="113"/>
        <end position="132"/>
    </location>
</feature>
<name>A0A1F7WAL7_9BACT</name>
<dbReference type="AlphaFoldDB" id="A0A1F7WAL7"/>
<feature type="transmembrane region" description="Helical" evidence="6">
    <location>
        <begin position="360"/>
        <end position="382"/>
    </location>
</feature>
<evidence type="ECO:0000256" key="6">
    <source>
        <dbReference type="SAM" id="Phobius"/>
    </source>
</evidence>
<reference evidence="7 8" key="1">
    <citation type="journal article" date="2016" name="Nat. Commun.">
        <title>Thousands of microbial genomes shed light on interconnected biogeochemical processes in an aquifer system.</title>
        <authorList>
            <person name="Anantharaman K."/>
            <person name="Brown C.T."/>
            <person name="Hug L.A."/>
            <person name="Sharon I."/>
            <person name="Castelle C.J."/>
            <person name="Probst A.J."/>
            <person name="Thomas B.C."/>
            <person name="Singh A."/>
            <person name="Wilkins M.J."/>
            <person name="Karaoz U."/>
            <person name="Brodie E.L."/>
            <person name="Williams K.H."/>
            <person name="Hubbard S.S."/>
            <person name="Banfield J.F."/>
        </authorList>
    </citation>
    <scope>NUCLEOTIDE SEQUENCE [LARGE SCALE GENOMIC DNA]</scope>
</reference>
<evidence type="ECO:0000313" key="8">
    <source>
        <dbReference type="Proteomes" id="UP000177331"/>
    </source>
</evidence>
<evidence type="ECO:0000256" key="2">
    <source>
        <dbReference type="ARBA" id="ARBA00022448"/>
    </source>
</evidence>
<feature type="transmembrane region" description="Helical" evidence="6">
    <location>
        <begin position="394"/>
        <end position="417"/>
    </location>
</feature>
<feature type="transmembrane region" description="Helical" evidence="6">
    <location>
        <begin position="287"/>
        <end position="315"/>
    </location>
</feature>
<proteinExistence type="predicted"/>
<feature type="transmembrane region" description="Helical" evidence="6">
    <location>
        <begin position="37"/>
        <end position="56"/>
    </location>
</feature>
<keyword evidence="3 6" id="KW-0812">Transmembrane</keyword>
<evidence type="ECO:0000256" key="1">
    <source>
        <dbReference type="ARBA" id="ARBA00004141"/>
    </source>
</evidence>
<evidence type="ECO:0000256" key="3">
    <source>
        <dbReference type="ARBA" id="ARBA00022692"/>
    </source>
</evidence>
<accession>A0A1F7WAL7</accession>
<feature type="transmembrane region" description="Helical" evidence="6">
    <location>
        <begin position="83"/>
        <end position="101"/>
    </location>
</feature>
<feature type="transmembrane region" description="Helical" evidence="6">
    <location>
        <begin position="236"/>
        <end position="259"/>
    </location>
</feature>
<dbReference type="GO" id="GO:0015086">
    <property type="term" value="F:cadmium ion transmembrane transporter activity"/>
    <property type="evidence" value="ECO:0007669"/>
    <property type="project" value="TreeGrafter"/>
</dbReference>
<feature type="transmembrane region" description="Helical" evidence="6">
    <location>
        <begin position="144"/>
        <end position="163"/>
    </location>
</feature>
<keyword evidence="2" id="KW-0813">Transport</keyword>
<organism evidence="7 8">
    <name type="scientific">Candidatus Uhrbacteria bacterium RIFOXYB2_FULL_45_11</name>
    <dbReference type="NCBI Taxonomy" id="1802421"/>
    <lineage>
        <taxon>Bacteria</taxon>
        <taxon>Candidatus Uhriibacteriota</taxon>
    </lineage>
</organism>
<gene>
    <name evidence="7" type="ORF">A2318_03035</name>
</gene>
<dbReference type="Proteomes" id="UP000177331">
    <property type="component" value="Unassembled WGS sequence"/>
</dbReference>
<dbReference type="GO" id="GO:0034755">
    <property type="term" value="P:iron ion transmembrane transport"/>
    <property type="evidence" value="ECO:0007669"/>
    <property type="project" value="TreeGrafter"/>
</dbReference>
<sequence>MNQKKKTLWQRLGPGFITGAADDDPSGIATYSQTGALFGYTHLWVALFTFPLMLVVQEMCGRIGTVTGDGLSGVIRKFYSKKVLAIALVLLLGANIINIGADLGAMASAMNMVFGLPFVVWLMLVTVGSLLLQILVPYPTYAKFLKYLTLSLLAYVLAAFVIKQDWSVILYTTFTPTFAFNKASLLNIVAILGTTISPYLFFWQADEEVEEQIAHNKILGFGIGKPKLSKQDFKDLWIDTGIGMLFSNLVMFFIMVTVASTIGANGPVTIETATQAAQALRPLVGDFAYLLFAIGIVGTGLLAVPVLAGSASFAVAEAFGWSGGLEKKFKDAHGFYGVMIVAMAIGFLVNFLGIPPFQMLYYTAVLNGLAAPILLMMILTISNNKKIMGAHTNGILSNVLGVAITALMTAAGIALFLF</sequence>
<protein>
    <submittedName>
        <fullName evidence="7">Iron transporter</fullName>
    </submittedName>
</protein>
<evidence type="ECO:0000256" key="5">
    <source>
        <dbReference type="ARBA" id="ARBA00023136"/>
    </source>
</evidence>
<keyword evidence="5 6" id="KW-0472">Membrane</keyword>
<dbReference type="PANTHER" id="PTHR11706">
    <property type="entry name" value="SOLUTE CARRIER PROTEIN FAMILY 11 MEMBER"/>
    <property type="match status" value="1"/>
</dbReference>
<keyword evidence="4 6" id="KW-1133">Transmembrane helix</keyword>
<evidence type="ECO:0000256" key="4">
    <source>
        <dbReference type="ARBA" id="ARBA00022989"/>
    </source>
</evidence>
<dbReference type="PANTHER" id="PTHR11706:SF33">
    <property type="entry name" value="NATURAL RESISTANCE-ASSOCIATED MACROPHAGE PROTEIN 2"/>
    <property type="match status" value="1"/>
</dbReference>
<dbReference type="GO" id="GO:0005384">
    <property type="term" value="F:manganese ion transmembrane transporter activity"/>
    <property type="evidence" value="ECO:0007669"/>
    <property type="project" value="TreeGrafter"/>
</dbReference>
<feature type="transmembrane region" description="Helical" evidence="6">
    <location>
        <begin position="183"/>
        <end position="202"/>
    </location>
</feature>
<dbReference type="GO" id="GO:0005886">
    <property type="term" value="C:plasma membrane"/>
    <property type="evidence" value="ECO:0007669"/>
    <property type="project" value="TreeGrafter"/>
</dbReference>
<dbReference type="STRING" id="1802421.A2318_03035"/>